<gene>
    <name evidence="2" type="ORF">UCDDA912_g06763</name>
</gene>
<evidence type="ECO:0000256" key="1">
    <source>
        <dbReference type="SAM" id="MobiDB-lite"/>
    </source>
</evidence>
<sequence>MGMSIWGCANGAKTGLSIVCPVESREAVKIWCISTSGRFSITEAEPDILSFQSPGSHRNPSRTWRVRIRWLREAAFEAMPKVEMALRYDDGNPYAGEKVAEVNVLTLPALLDNCASAWVVEHARRRHNGGTHDSARLRGIEEDIFSILERVMDLNFSEEGAGPLTQHECRHVATATFWAPFIQKHPDSPAMFALCGLPIPQPQPPTTTTQPAPDAGIAYPEDHRFSSPRPAPAVPPKDKGRDLTANVKRKPEPEPAPPRRVSFMDMFSSSGRMEAKAAHAERERRHSEDARKLDEQQPAVVEVLVFTKAPLYLQQCS</sequence>
<reference evidence="2 3" key="2">
    <citation type="submission" date="2015-05" db="EMBL/GenBank/DDBJ databases">
        <authorList>
            <person name="Morales-Cruz A."/>
            <person name="Amrine K.C."/>
            <person name="Cantu D."/>
        </authorList>
    </citation>
    <scope>NUCLEOTIDE SEQUENCE [LARGE SCALE GENOMIC DNA]</scope>
    <source>
        <strain evidence="2">DA912</strain>
    </source>
</reference>
<organism evidence="2 3">
    <name type="scientific">Diaporthe ampelina</name>
    <dbReference type="NCBI Taxonomy" id="1214573"/>
    <lineage>
        <taxon>Eukaryota</taxon>
        <taxon>Fungi</taxon>
        <taxon>Dikarya</taxon>
        <taxon>Ascomycota</taxon>
        <taxon>Pezizomycotina</taxon>
        <taxon>Sordariomycetes</taxon>
        <taxon>Sordariomycetidae</taxon>
        <taxon>Diaporthales</taxon>
        <taxon>Diaporthaceae</taxon>
        <taxon>Diaporthe</taxon>
    </lineage>
</organism>
<proteinExistence type="predicted"/>
<reference evidence="2 3" key="1">
    <citation type="submission" date="2015-05" db="EMBL/GenBank/DDBJ databases">
        <title>Distinctive expansion of gene families associated with plant cell wall degradation and secondary metabolism in the genomes of grapevine trunk pathogens.</title>
        <authorList>
            <person name="Lawrence D.P."/>
            <person name="Travadon R."/>
            <person name="Rolshausen P.E."/>
            <person name="Baumgartner K."/>
        </authorList>
    </citation>
    <scope>NUCLEOTIDE SEQUENCE [LARGE SCALE GENOMIC DNA]</scope>
    <source>
        <strain evidence="2">DA912</strain>
    </source>
</reference>
<accession>A0A0G2HDL8</accession>
<feature type="region of interest" description="Disordered" evidence="1">
    <location>
        <begin position="199"/>
        <end position="295"/>
    </location>
</feature>
<dbReference type="AlphaFoldDB" id="A0A0G2HDL8"/>
<dbReference type="STRING" id="1214573.A0A0G2HDL8"/>
<evidence type="ECO:0000313" key="3">
    <source>
        <dbReference type="Proteomes" id="UP000034680"/>
    </source>
</evidence>
<comment type="caution">
    <text evidence="2">The sequence shown here is derived from an EMBL/GenBank/DDBJ whole genome shotgun (WGS) entry which is preliminary data.</text>
</comment>
<dbReference type="Proteomes" id="UP000034680">
    <property type="component" value="Unassembled WGS sequence"/>
</dbReference>
<keyword evidence="3" id="KW-1185">Reference proteome</keyword>
<feature type="compositionally biased region" description="Basic and acidic residues" evidence="1">
    <location>
        <begin position="273"/>
        <end position="295"/>
    </location>
</feature>
<protein>
    <submittedName>
        <fullName evidence="2">Uncharacterized protein</fullName>
    </submittedName>
</protein>
<name>A0A0G2HDL8_9PEZI</name>
<evidence type="ECO:0000313" key="2">
    <source>
        <dbReference type="EMBL" id="KKY33248.1"/>
    </source>
</evidence>
<dbReference type="EMBL" id="LCUC01000250">
    <property type="protein sequence ID" value="KKY33248.1"/>
    <property type="molecule type" value="Genomic_DNA"/>
</dbReference>
<dbReference type="OrthoDB" id="5236058at2759"/>